<protein>
    <recommendedName>
        <fullName evidence="1">methionyl-tRNA formyltransferase</fullName>
        <ecNumber evidence="1">2.1.2.9</ecNumber>
    </recommendedName>
</protein>
<dbReference type="SUPFAM" id="SSF53328">
    <property type="entry name" value="Formyltransferase"/>
    <property type="match status" value="1"/>
</dbReference>
<dbReference type="Proteomes" id="UP000244722">
    <property type="component" value="Unassembled WGS sequence"/>
</dbReference>
<feature type="domain" description="Formyl transferase N-terminal" evidence="2">
    <location>
        <begin position="56"/>
        <end position="243"/>
    </location>
</feature>
<evidence type="ECO:0000259" key="2">
    <source>
        <dbReference type="Pfam" id="PF00551"/>
    </source>
</evidence>
<dbReference type="InterPro" id="IPR036477">
    <property type="entry name" value="Formyl_transf_N_sf"/>
</dbReference>
<dbReference type="InterPro" id="IPR041711">
    <property type="entry name" value="Met-tRNA-FMT_N"/>
</dbReference>
<dbReference type="Gene3D" id="3.40.50.12230">
    <property type="match status" value="1"/>
</dbReference>
<proteinExistence type="predicted"/>
<dbReference type="PANTHER" id="PTHR11138:SF5">
    <property type="entry name" value="METHIONYL-TRNA FORMYLTRANSFERASE, MITOCHONDRIAL"/>
    <property type="match status" value="1"/>
</dbReference>
<dbReference type="OrthoDB" id="10268103at2759"/>
<dbReference type="GO" id="GO:0004479">
    <property type="term" value="F:methionyl-tRNA formyltransferase activity"/>
    <property type="evidence" value="ECO:0007669"/>
    <property type="project" value="UniProtKB-EC"/>
</dbReference>
<evidence type="ECO:0000313" key="3">
    <source>
        <dbReference type="EMBL" id="PUU79730.1"/>
    </source>
</evidence>
<sequence length="399" mass="44738">MRSLLRSLVSSGGHTHYRGRLHSLSSGPFPICCRQTSPVHYRSVSTESPTREPLSILFFGSDHFSATSLKALHDEHLSNRDLIRSIDVLTLEDRRSGRGMKTIREVPVKSLAKSLSLPRHEVYNFESDWNLPDNIFGEKINMLIAVSFGLFIPARLIEDAKYGGLNVHPSLLPMYRGAAPIYHTLLDQQPITGVSVQTLHPTKFDRGDILLQTDPPIKVPPKTRYQALHDTLAIHGAELLVETLRRGLFVPPLNPIKSNYKPSLAPKIDPEIHARIDWRSQDAEELERRWGVLNTLWCKLSSVEDPEIERRKRAILSGVGVFKRPEEGAEEIETQPGTFQHLTVRNGEDSYETMIIKCKKGGGWISVGGVKIEGKRLVDAGEWARSILAQKGKGSKIFA</sequence>
<dbReference type="PANTHER" id="PTHR11138">
    <property type="entry name" value="METHIONYL-TRNA FORMYLTRANSFERASE"/>
    <property type="match status" value="1"/>
</dbReference>
<keyword evidence="4" id="KW-1185">Reference proteome</keyword>
<reference evidence="3 4" key="1">
    <citation type="submission" date="2017-04" db="EMBL/GenBank/DDBJ databases">
        <title>Draft genome sequence of Tuber borchii Vittad., a whitish edible truffle.</title>
        <authorList>
            <consortium name="DOE Joint Genome Institute"/>
            <person name="Murat C."/>
            <person name="Kuo A."/>
            <person name="Barry K.W."/>
            <person name="Clum A."/>
            <person name="Dockter R.B."/>
            <person name="Fauchery L."/>
            <person name="Iotti M."/>
            <person name="Kohler A."/>
            <person name="Labutti K."/>
            <person name="Lindquist E.A."/>
            <person name="Lipzen A."/>
            <person name="Ohm R.A."/>
            <person name="Wang M."/>
            <person name="Grigoriev I.V."/>
            <person name="Zambonelli A."/>
            <person name="Martin F.M."/>
        </authorList>
    </citation>
    <scope>NUCLEOTIDE SEQUENCE [LARGE SCALE GENOMIC DNA]</scope>
    <source>
        <strain evidence="3 4">Tbo3840</strain>
    </source>
</reference>
<name>A0A2T6ZW78_TUBBO</name>
<evidence type="ECO:0000256" key="1">
    <source>
        <dbReference type="ARBA" id="ARBA00012261"/>
    </source>
</evidence>
<dbReference type="AlphaFoldDB" id="A0A2T6ZW78"/>
<evidence type="ECO:0000313" key="4">
    <source>
        <dbReference type="Proteomes" id="UP000244722"/>
    </source>
</evidence>
<dbReference type="STRING" id="42251.A0A2T6ZW78"/>
<dbReference type="EC" id="2.1.2.9" evidence="1"/>
<gene>
    <name evidence="3" type="ORF">B9Z19DRAFT_1080911</name>
</gene>
<keyword evidence="3" id="KW-0808">Transferase</keyword>
<dbReference type="GO" id="GO:0005739">
    <property type="term" value="C:mitochondrion"/>
    <property type="evidence" value="ECO:0007669"/>
    <property type="project" value="TreeGrafter"/>
</dbReference>
<dbReference type="Pfam" id="PF00551">
    <property type="entry name" value="Formyl_trans_N"/>
    <property type="match status" value="1"/>
</dbReference>
<dbReference type="EMBL" id="NESQ01000083">
    <property type="protein sequence ID" value="PUU79730.1"/>
    <property type="molecule type" value="Genomic_DNA"/>
</dbReference>
<dbReference type="CDD" id="cd08646">
    <property type="entry name" value="FMT_core_Met-tRNA-FMT_N"/>
    <property type="match status" value="1"/>
</dbReference>
<comment type="caution">
    <text evidence="3">The sequence shown here is derived from an EMBL/GenBank/DDBJ whole genome shotgun (WGS) entry which is preliminary data.</text>
</comment>
<dbReference type="InterPro" id="IPR002376">
    <property type="entry name" value="Formyl_transf_N"/>
</dbReference>
<accession>A0A2T6ZW78</accession>
<organism evidence="3 4">
    <name type="scientific">Tuber borchii</name>
    <name type="common">White truffle</name>
    <dbReference type="NCBI Taxonomy" id="42251"/>
    <lineage>
        <taxon>Eukaryota</taxon>
        <taxon>Fungi</taxon>
        <taxon>Dikarya</taxon>
        <taxon>Ascomycota</taxon>
        <taxon>Pezizomycotina</taxon>
        <taxon>Pezizomycetes</taxon>
        <taxon>Pezizales</taxon>
        <taxon>Tuberaceae</taxon>
        <taxon>Tuber</taxon>
    </lineage>
</organism>